<evidence type="ECO:0000256" key="1">
    <source>
        <dbReference type="ARBA" id="ARBA00004141"/>
    </source>
</evidence>
<sequence length="415" mass="48190">MTFSTYVLYILFVLELRSWSNCENWSKEKLLNFTNENIGRLLIKVKEAVKLEISHPIFLIVKLFNIVLDSGIIPSEWTIGRLYSYLTNENILESISNELHIYLQIFCLLYADDTLVLAESAIELQNALDSLYTYCNKWALNINVDKTKVIIFSKGRIKRINRTIRKTCYPHPTVWLILMISIPNYSYYLSASHNVFTCQGNVKDFEIFCFKFIQADYFFWILLNSIIDFFLMGYIVYFVVSDSIGKVLCIDPPSRSPGAGLGAMQSRRLGVRMLVAVVVAFFLCWAPFHMQRLFFAIVTTFNGWDYELYKDINDKLFLFTGTFFYLSSAINPVLYSIMSTRFRKALHHTFFGRRGRNRSSKHQYLVGNYRNHRISRILICTTTTSITTTTSTFSSTTSAAFYPQKDELKELSPLK</sequence>
<name>A0AAV2QB27_MEGNR</name>
<dbReference type="InterPro" id="IPR000477">
    <property type="entry name" value="RT_dom"/>
</dbReference>
<dbReference type="PRINTS" id="PR00237">
    <property type="entry name" value="GPCRRHODOPSN"/>
</dbReference>
<keyword evidence="8" id="KW-0807">Transducer</keyword>
<evidence type="ECO:0000256" key="6">
    <source>
        <dbReference type="ARBA" id="ARBA00023136"/>
    </source>
</evidence>
<dbReference type="InterPro" id="IPR000276">
    <property type="entry name" value="GPCR_Rhodpsn"/>
</dbReference>
<feature type="transmembrane region" description="Helical" evidence="9">
    <location>
        <begin position="217"/>
        <end position="240"/>
    </location>
</feature>
<evidence type="ECO:0000256" key="9">
    <source>
        <dbReference type="SAM" id="Phobius"/>
    </source>
</evidence>
<evidence type="ECO:0000259" key="11">
    <source>
        <dbReference type="PROSITE" id="PS50262"/>
    </source>
</evidence>
<dbReference type="Gene3D" id="3.30.70.270">
    <property type="match status" value="1"/>
</dbReference>
<evidence type="ECO:0000313" key="13">
    <source>
        <dbReference type="EMBL" id="CAL4074707.1"/>
    </source>
</evidence>
<dbReference type="Gene3D" id="1.20.1070.10">
    <property type="entry name" value="Rhodopsin 7-helix transmembrane proteins"/>
    <property type="match status" value="1"/>
</dbReference>
<keyword evidence="14" id="KW-1185">Reference proteome</keyword>
<proteinExistence type="inferred from homology"/>
<dbReference type="GO" id="GO:0071897">
    <property type="term" value="P:DNA biosynthetic process"/>
    <property type="evidence" value="ECO:0007669"/>
    <property type="project" value="UniProtKB-ARBA"/>
</dbReference>
<evidence type="ECO:0000256" key="4">
    <source>
        <dbReference type="ARBA" id="ARBA00022989"/>
    </source>
</evidence>
<feature type="transmembrane region" description="Helical" evidence="9">
    <location>
        <begin position="269"/>
        <end position="288"/>
    </location>
</feature>
<evidence type="ECO:0000256" key="2">
    <source>
        <dbReference type="ARBA" id="ARBA00010663"/>
    </source>
</evidence>
<evidence type="ECO:0000259" key="12">
    <source>
        <dbReference type="PROSITE" id="PS50878"/>
    </source>
</evidence>
<keyword evidence="6 9" id="KW-0472">Membrane</keyword>
<dbReference type="GO" id="GO:0004930">
    <property type="term" value="F:G protein-coupled receptor activity"/>
    <property type="evidence" value="ECO:0007669"/>
    <property type="project" value="UniProtKB-KW"/>
</dbReference>
<dbReference type="GO" id="GO:0005886">
    <property type="term" value="C:plasma membrane"/>
    <property type="evidence" value="ECO:0007669"/>
    <property type="project" value="TreeGrafter"/>
</dbReference>
<feature type="domain" description="Reverse transcriptase" evidence="12">
    <location>
        <begin position="1"/>
        <end position="180"/>
    </location>
</feature>
<evidence type="ECO:0000256" key="5">
    <source>
        <dbReference type="ARBA" id="ARBA00023040"/>
    </source>
</evidence>
<dbReference type="SUPFAM" id="SSF81321">
    <property type="entry name" value="Family A G protein-coupled receptor-like"/>
    <property type="match status" value="1"/>
</dbReference>
<evidence type="ECO:0008006" key="15">
    <source>
        <dbReference type="Google" id="ProtNLM"/>
    </source>
</evidence>
<evidence type="ECO:0000256" key="10">
    <source>
        <dbReference type="SAM" id="SignalP"/>
    </source>
</evidence>
<dbReference type="PANTHER" id="PTHR24243">
    <property type="entry name" value="G-PROTEIN COUPLED RECEPTOR"/>
    <property type="match status" value="1"/>
</dbReference>
<dbReference type="Pfam" id="PF00078">
    <property type="entry name" value="RVT_1"/>
    <property type="match status" value="1"/>
</dbReference>
<feature type="transmembrane region" description="Helical" evidence="9">
    <location>
        <begin position="316"/>
        <end position="337"/>
    </location>
</feature>
<evidence type="ECO:0000256" key="3">
    <source>
        <dbReference type="ARBA" id="ARBA00022692"/>
    </source>
</evidence>
<keyword evidence="3 9" id="KW-0812">Transmembrane</keyword>
<gene>
    <name evidence="13" type="ORF">MNOR_LOCUS9581</name>
</gene>
<comment type="similarity">
    <text evidence="2">Belongs to the G-protein coupled receptor 1 family.</text>
</comment>
<evidence type="ECO:0000256" key="7">
    <source>
        <dbReference type="ARBA" id="ARBA00023170"/>
    </source>
</evidence>
<feature type="non-terminal residue" evidence="13">
    <location>
        <position position="415"/>
    </location>
</feature>
<dbReference type="EMBL" id="CAXKWB010004662">
    <property type="protein sequence ID" value="CAL4074707.1"/>
    <property type="molecule type" value="Genomic_DNA"/>
</dbReference>
<dbReference type="AlphaFoldDB" id="A0AAV2QB27"/>
<protein>
    <recommendedName>
        <fullName evidence="15">G-protein coupled receptors family 1 profile domain-containing protein</fullName>
    </recommendedName>
</protein>
<feature type="chain" id="PRO_5043573234" description="G-protein coupled receptors family 1 profile domain-containing protein" evidence="10">
    <location>
        <begin position="23"/>
        <end position="415"/>
    </location>
</feature>
<comment type="subcellular location">
    <subcellularLocation>
        <location evidence="1">Membrane</location>
        <topology evidence="1">Multi-pass membrane protein</topology>
    </subcellularLocation>
</comment>
<dbReference type="PROSITE" id="PS50878">
    <property type="entry name" value="RT_POL"/>
    <property type="match status" value="1"/>
</dbReference>
<dbReference type="Proteomes" id="UP001497623">
    <property type="component" value="Unassembled WGS sequence"/>
</dbReference>
<comment type="caution">
    <text evidence="13">The sequence shown here is derived from an EMBL/GenBank/DDBJ whole genome shotgun (WGS) entry which is preliminary data.</text>
</comment>
<dbReference type="InterPro" id="IPR043128">
    <property type="entry name" value="Rev_trsase/Diguanyl_cyclase"/>
</dbReference>
<evidence type="ECO:0000256" key="8">
    <source>
        <dbReference type="ARBA" id="ARBA00023224"/>
    </source>
</evidence>
<keyword evidence="10" id="KW-0732">Signal</keyword>
<reference evidence="13 14" key="1">
    <citation type="submission" date="2024-05" db="EMBL/GenBank/DDBJ databases">
        <authorList>
            <person name="Wallberg A."/>
        </authorList>
    </citation>
    <scope>NUCLEOTIDE SEQUENCE [LARGE SCALE GENOMIC DNA]</scope>
</reference>
<accession>A0AAV2QB27</accession>
<feature type="domain" description="G-protein coupled receptors family 1 profile" evidence="11">
    <location>
        <begin position="142"/>
        <end position="335"/>
    </location>
</feature>
<evidence type="ECO:0000313" key="14">
    <source>
        <dbReference type="Proteomes" id="UP001497623"/>
    </source>
</evidence>
<keyword evidence="5" id="KW-0297">G-protein coupled receptor</keyword>
<dbReference type="PANTHER" id="PTHR24243:SF208">
    <property type="entry name" value="PYROKININ-1 RECEPTOR"/>
    <property type="match status" value="1"/>
</dbReference>
<keyword evidence="4 9" id="KW-1133">Transmembrane helix</keyword>
<dbReference type="SUPFAM" id="SSF56672">
    <property type="entry name" value="DNA/RNA polymerases"/>
    <property type="match status" value="1"/>
</dbReference>
<organism evidence="13 14">
    <name type="scientific">Meganyctiphanes norvegica</name>
    <name type="common">Northern krill</name>
    <name type="synonym">Thysanopoda norvegica</name>
    <dbReference type="NCBI Taxonomy" id="48144"/>
    <lineage>
        <taxon>Eukaryota</taxon>
        <taxon>Metazoa</taxon>
        <taxon>Ecdysozoa</taxon>
        <taxon>Arthropoda</taxon>
        <taxon>Crustacea</taxon>
        <taxon>Multicrustacea</taxon>
        <taxon>Malacostraca</taxon>
        <taxon>Eumalacostraca</taxon>
        <taxon>Eucarida</taxon>
        <taxon>Euphausiacea</taxon>
        <taxon>Euphausiidae</taxon>
        <taxon>Meganyctiphanes</taxon>
    </lineage>
</organism>
<keyword evidence="7" id="KW-0675">Receptor</keyword>
<dbReference type="InterPro" id="IPR043502">
    <property type="entry name" value="DNA/RNA_pol_sf"/>
</dbReference>
<dbReference type="Pfam" id="PF00001">
    <property type="entry name" value="7tm_1"/>
    <property type="match status" value="1"/>
</dbReference>
<dbReference type="InterPro" id="IPR017452">
    <property type="entry name" value="GPCR_Rhodpsn_7TM"/>
</dbReference>
<feature type="signal peptide" evidence="10">
    <location>
        <begin position="1"/>
        <end position="22"/>
    </location>
</feature>
<dbReference type="PROSITE" id="PS50262">
    <property type="entry name" value="G_PROTEIN_RECEP_F1_2"/>
    <property type="match status" value="1"/>
</dbReference>